<keyword evidence="3 6" id="KW-0378">Hydrolase</keyword>
<dbReference type="GO" id="GO:0016787">
    <property type="term" value="F:hydrolase activity"/>
    <property type="evidence" value="ECO:0007669"/>
    <property type="project" value="UniProtKB-KW"/>
</dbReference>
<evidence type="ECO:0000256" key="2">
    <source>
        <dbReference type="ARBA" id="ARBA00022723"/>
    </source>
</evidence>
<accession>A0A2M7R675</accession>
<dbReference type="Pfam" id="PF00753">
    <property type="entry name" value="Lactamase_B"/>
    <property type="match status" value="1"/>
</dbReference>
<reference evidence="7" key="1">
    <citation type="submission" date="2017-09" db="EMBL/GenBank/DDBJ databases">
        <title>Depth-based differentiation of microbial function through sediment-hosted aquifers and enrichment of novel symbionts in the deep terrestrial subsurface.</title>
        <authorList>
            <person name="Probst A.J."/>
            <person name="Ladd B."/>
            <person name="Jarett J.K."/>
            <person name="Geller-Mcgrath D.E."/>
            <person name="Sieber C.M.K."/>
            <person name="Emerson J.B."/>
            <person name="Anantharaman K."/>
            <person name="Thomas B.C."/>
            <person name="Malmstrom R."/>
            <person name="Stieglmeier M."/>
            <person name="Klingl A."/>
            <person name="Woyke T."/>
            <person name="Ryan C.M."/>
            <person name="Banfield J.F."/>
        </authorList>
    </citation>
    <scope>NUCLEOTIDE SEQUENCE [LARGE SCALE GENOMIC DNA]</scope>
</reference>
<dbReference type="CDD" id="cd06262">
    <property type="entry name" value="metallo-hydrolase-like_MBL-fold"/>
    <property type="match status" value="1"/>
</dbReference>
<dbReference type="PANTHER" id="PTHR46233:SF3">
    <property type="entry name" value="HYDROXYACYLGLUTATHIONE HYDROLASE GLOC"/>
    <property type="match status" value="1"/>
</dbReference>
<keyword evidence="2" id="KW-0479">Metal-binding</keyword>
<dbReference type="EMBL" id="PFLW01000055">
    <property type="protein sequence ID" value="PIY89015.1"/>
    <property type="molecule type" value="Genomic_DNA"/>
</dbReference>
<dbReference type="GO" id="GO:0046872">
    <property type="term" value="F:metal ion binding"/>
    <property type="evidence" value="ECO:0007669"/>
    <property type="project" value="UniProtKB-KW"/>
</dbReference>
<dbReference type="SMART" id="SM00849">
    <property type="entry name" value="Lactamase_B"/>
    <property type="match status" value="1"/>
</dbReference>
<feature type="domain" description="Metallo-beta-lactamase" evidence="5">
    <location>
        <begin position="12"/>
        <end position="175"/>
    </location>
</feature>
<dbReference type="InterPro" id="IPR001279">
    <property type="entry name" value="Metallo-B-lactamas"/>
</dbReference>
<dbReference type="InterPro" id="IPR051453">
    <property type="entry name" value="MBL_Glyoxalase_II"/>
</dbReference>
<proteinExistence type="predicted"/>
<name>A0A2M7R675_9BACT</name>
<protein>
    <submittedName>
        <fullName evidence="6">MBL fold metallo-hydrolase</fullName>
    </submittedName>
</protein>
<comment type="caution">
    <text evidence="6">The sequence shown here is derived from an EMBL/GenBank/DDBJ whole genome shotgun (WGS) entry which is preliminary data.</text>
</comment>
<evidence type="ECO:0000256" key="1">
    <source>
        <dbReference type="ARBA" id="ARBA00001947"/>
    </source>
</evidence>
<dbReference type="Proteomes" id="UP000230767">
    <property type="component" value="Unassembled WGS sequence"/>
</dbReference>
<evidence type="ECO:0000256" key="4">
    <source>
        <dbReference type="ARBA" id="ARBA00022833"/>
    </source>
</evidence>
<evidence type="ECO:0000256" key="3">
    <source>
        <dbReference type="ARBA" id="ARBA00022801"/>
    </source>
</evidence>
<evidence type="ECO:0000313" key="6">
    <source>
        <dbReference type="EMBL" id="PIY89015.1"/>
    </source>
</evidence>
<gene>
    <name evidence="6" type="ORF">COY73_02200</name>
</gene>
<keyword evidence="4" id="KW-0862">Zinc</keyword>
<dbReference type="AlphaFoldDB" id="A0A2M7R675"/>
<dbReference type="InterPro" id="IPR036866">
    <property type="entry name" value="RibonucZ/Hydroxyglut_hydro"/>
</dbReference>
<evidence type="ECO:0000259" key="5">
    <source>
        <dbReference type="SMART" id="SM00849"/>
    </source>
</evidence>
<comment type="cofactor">
    <cofactor evidence="1">
        <name>Zn(2+)</name>
        <dbReference type="ChEBI" id="CHEBI:29105"/>
    </cofactor>
</comment>
<dbReference type="PANTHER" id="PTHR46233">
    <property type="entry name" value="HYDROXYACYLGLUTATHIONE HYDROLASE GLOC"/>
    <property type="match status" value="1"/>
</dbReference>
<dbReference type="Gene3D" id="3.60.15.10">
    <property type="entry name" value="Ribonuclease Z/Hydroxyacylglutathione hydrolase-like"/>
    <property type="match status" value="1"/>
</dbReference>
<organism evidence="6 7">
    <name type="scientific">Candidatus Nealsonbacteria bacterium CG_4_10_14_0_8_um_filter_37_14</name>
    <dbReference type="NCBI Taxonomy" id="1974684"/>
    <lineage>
        <taxon>Bacteria</taxon>
        <taxon>Candidatus Nealsoniibacteriota</taxon>
    </lineage>
</organism>
<sequence>MEIKRVIVGWLRTNCYLLSSGDELGIIDPGGDEGEILKEISKTGIKLKYIINTHYHPDHILANEEIKKKTGAKILIHQAEKEFINFEPDKFLKDGNEIRIGVGDSPSVLKIYHTPGHTKGSICLAGDNFIFTGDTLFKDGCGRTDLPGGSQKDIEESLEKLLKLLKPGTTCYPGHGEIFKIRTCLASLGRFLLF</sequence>
<evidence type="ECO:0000313" key="7">
    <source>
        <dbReference type="Proteomes" id="UP000230767"/>
    </source>
</evidence>
<dbReference type="SUPFAM" id="SSF56281">
    <property type="entry name" value="Metallo-hydrolase/oxidoreductase"/>
    <property type="match status" value="1"/>
</dbReference>